<comment type="similarity">
    <text evidence="1">Belongs to the zinc-containing alcohol dehydrogenase family. Quinone oxidoreductase subfamily.</text>
</comment>
<dbReference type="SUPFAM" id="SSF50129">
    <property type="entry name" value="GroES-like"/>
    <property type="match status" value="1"/>
</dbReference>
<dbReference type="Proteomes" id="UP000604825">
    <property type="component" value="Unassembled WGS sequence"/>
</dbReference>
<dbReference type="PANTHER" id="PTHR44573">
    <property type="entry name" value="NADPH-DEPENDENT ALKENAL/ONE OXIDOREDUCTASE, CHLOROPLASTIC"/>
    <property type="match status" value="1"/>
</dbReference>
<evidence type="ECO:0000313" key="3">
    <source>
        <dbReference type="EMBL" id="CAD6271898.1"/>
    </source>
</evidence>
<dbReference type="InterPro" id="IPR044626">
    <property type="entry name" value="AOR-like"/>
</dbReference>
<dbReference type="AlphaFoldDB" id="A0A811RN19"/>
<dbReference type="PANTHER" id="PTHR44573:SF1">
    <property type="entry name" value="NADPH-DEPENDENT ALKENAL_ONE OXIDOREDUCTASE, CHLOROPLASTIC"/>
    <property type="match status" value="1"/>
</dbReference>
<keyword evidence="2" id="KW-0560">Oxidoreductase</keyword>
<sequence>MEVPRLMKAWVYDIYGDADVLKLDEAVAEDQVLVKVIASTLNPVDVKRPASKFRLSGSPRNTL</sequence>
<gene>
    <name evidence="3" type="ORF">NCGR_LOCUS55184</name>
</gene>
<dbReference type="Gene3D" id="3.90.180.10">
    <property type="entry name" value="Medium-chain alcohol dehydrogenases, catalytic domain"/>
    <property type="match status" value="1"/>
</dbReference>
<name>A0A811RN19_9POAL</name>
<dbReference type="InterPro" id="IPR011032">
    <property type="entry name" value="GroES-like_sf"/>
</dbReference>
<evidence type="ECO:0000256" key="2">
    <source>
        <dbReference type="ARBA" id="ARBA00023002"/>
    </source>
</evidence>
<proteinExistence type="inferred from homology"/>
<dbReference type="EMBL" id="CAJGYO010000016">
    <property type="protein sequence ID" value="CAD6271898.1"/>
    <property type="molecule type" value="Genomic_DNA"/>
</dbReference>
<accession>A0A811RN19</accession>
<reference evidence="3" key="1">
    <citation type="submission" date="2020-10" db="EMBL/GenBank/DDBJ databases">
        <authorList>
            <person name="Han B."/>
            <person name="Lu T."/>
            <person name="Zhao Q."/>
            <person name="Huang X."/>
            <person name="Zhao Y."/>
        </authorList>
    </citation>
    <scope>NUCLEOTIDE SEQUENCE</scope>
</reference>
<protein>
    <submittedName>
        <fullName evidence="3">Uncharacterized protein</fullName>
    </submittedName>
</protein>
<comment type="caution">
    <text evidence="3">The sequence shown here is derived from an EMBL/GenBank/DDBJ whole genome shotgun (WGS) entry which is preliminary data.</text>
</comment>
<evidence type="ECO:0000313" key="4">
    <source>
        <dbReference type="Proteomes" id="UP000604825"/>
    </source>
</evidence>
<evidence type="ECO:0000256" key="1">
    <source>
        <dbReference type="ARBA" id="ARBA00010371"/>
    </source>
</evidence>
<keyword evidence="4" id="KW-1185">Reference proteome</keyword>
<dbReference type="GO" id="GO:0016628">
    <property type="term" value="F:oxidoreductase activity, acting on the CH-CH group of donors, NAD or NADP as acceptor"/>
    <property type="evidence" value="ECO:0007669"/>
    <property type="project" value="InterPro"/>
</dbReference>
<organism evidence="3 4">
    <name type="scientific">Miscanthus lutarioriparius</name>
    <dbReference type="NCBI Taxonomy" id="422564"/>
    <lineage>
        <taxon>Eukaryota</taxon>
        <taxon>Viridiplantae</taxon>
        <taxon>Streptophyta</taxon>
        <taxon>Embryophyta</taxon>
        <taxon>Tracheophyta</taxon>
        <taxon>Spermatophyta</taxon>
        <taxon>Magnoliopsida</taxon>
        <taxon>Liliopsida</taxon>
        <taxon>Poales</taxon>
        <taxon>Poaceae</taxon>
        <taxon>PACMAD clade</taxon>
        <taxon>Panicoideae</taxon>
        <taxon>Andropogonodae</taxon>
        <taxon>Andropogoneae</taxon>
        <taxon>Saccharinae</taxon>
        <taxon>Miscanthus</taxon>
    </lineage>
</organism>
<dbReference type="OrthoDB" id="1710250at2759"/>